<dbReference type="Proteomes" id="UP001221546">
    <property type="component" value="Chromosome"/>
</dbReference>
<accession>A0ABY8JB88</accession>
<dbReference type="EMBL" id="CP121646">
    <property type="protein sequence ID" value="WFU62378.1"/>
    <property type="molecule type" value="Genomic_DNA"/>
</dbReference>
<name>A0ABY8JB88_9BRAD</name>
<keyword evidence="2" id="KW-1185">Reference proteome</keyword>
<gene>
    <name evidence="1" type="ORF">QA636_33520</name>
</gene>
<evidence type="ECO:0000313" key="1">
    <source>
        <dbReference type="EMBL" id="WFU62378.1"/>
    </source>
</evidence>
<reference evidence="1 2" key="1">
    <citation type="submission" date="2023-04" db="EMBL/GenBank/DDBJ databases">
        <title>Australian commercial rhizobial inoculants.</title>
        <authorList>
            <person name="Kohlmeier M.G."/>
            <person name="O'Hara G.W."/>
            <person name="Colombi E."/>
            <person name="Ramsay J.P."/>
            <person name="Terpolilli J."/>
        </authorList>
    </citation>
    <scope>NUCLEOTIDE SEQUENCE [LARGE SCALE GENOMIC DNA]</scope>
    <source>
        <strain evidence="1 2">CB627</strain>
    </source>
</reference>
<protein>
    <submittedName>
        <fullName evidence="1">Uncharacterized protein</fullName>
    </submittedName>
</protein>
<dbReference type="RefSeq" id="WP_310881321.1">
    <property type="nucleotide sequence ID" value="NZ_CP121646.1"/>
</dbReference>
<organism evidence="1 2">
    <name type="scientific">Bradyrhizobium brasilense</name>
    <dbReference type="NCBI Taxonomy" id="1419277"/>
    <lineage>
        <taxon>Bacteria</taxon>
        <taxon>Pseudomonadati</taxon>
        <taxon>Pseudomonadota</taxon>
        <taxon>Alphaproteobacteria</taxon>
        <taxon>Hyphomicrobiales</taxon>
        <taxon>Nitrobacteraceae</taxon>
        <taxon>Bradyrhizobium</taxon>
    </lineage>
</organism>
<sequence>MPEHVREFLLMPIADQLLSETQDICSSDCRRLMALDRQTLTEDKDEVESYWLRLDSTKVEDETDEASKRHLRLERLDAPCVVGFPVDKNNGCPLFALQPTTNNVEELLAIIKRVAAFRKAQAAQKRADTATKQ</sequence>
<evidence type="ECO:0000313" key="2">
    <source>
        <dbReference type="Proteomes" id="UP001221546"/>
    </source>
</evidence>
<proteinExistence type="predicted"/>